<comment type="function">
    <text evidence="9 10 11">One of the essential components for the initiation of protein synthesis. Protects formylmethionyl-tRNA from spontaneous hydrolysis and promotes its binding to the 30S ribosomal subunits. Also involved in the hydrolysis of GTP during the formation of the 70S ribosomal complex.</text>
</comment>
<feature type="binding site" evidence="10">
    <location>
        <begin position="423"/>
        <end position="426"/>
    </location>
    <ligand>
        <name>GTP</name>
        <dbReference type="ChEBI" id="CHEBI:37565"/>
    </ligand>
</feature>
<evidence type="ECO:0000256" key="7">
    <source>
        <dbReference type="ARBA" id="ARBA00022917"/>
    </source>
</evidence>
<dbReference type="Pfam" id="PF03144">
    <property type="entry name" value="GTP_EFTU_D2"/>
    <property type="match status" value="1"/>
</dbReference>
<evidence type="ECO:0000313" key="15">
    <source>
        <dbReference type="Proteomes" id="UP001055185"/>
    </source>
</evidence>
<accession>A0AA37MXY2</accession>
<dbReference type="Gene3D" id="2.40.30.10">
    <property type="entry name" value="Translation factors"/>
    <property type="match status" value="2"/>
</dbReference>
<keyword evidence="8 10" id="KW-0342">GTP-binding</keyword>
<dbReference type="NCBIfam" id="TIGR00487">
    <property type="entry name" value="IF-2"/>
    <property type="match status" value="1"/>
</dbReference>
<evidence type="ECO:0000256" key="3">
    <source>
        <dbReference type="ARBA" id="ARBA00020675"/>
    </source>
</evidence>
<dbReference type="FunFam" id="3.40.50.300:FF:000019">
    <property type="entry name" value="Translation initiation factor IF-2"/>
    <property type="match status" value="1"/>
</dbReference>
<evidence type="ECO:0000259" key="13">
    <source>
        <dbReference type="PROSITE" id="PS51722"/>
    </source>
</evidence>
<dbReference type="InterPro" id="IPR009000">
    <property type="entry name" value="Transl_B-barrel_sf"/>
</dbReference>
<dbReference type="Gene3D" id="1.10.10.2480">
    <property type="match status" value="1"/>
</dbReference>
<dbReference type="InterPro" id="IPR023115">
    <property type="entry name" value="TIF_IF2_dom3"/>
</dbReference>
<comment type="caution">
    <text evidence="14">The sequence shown here is derived from an EMBL/GenBank/DDBJ whole genome shotgun (WGS) entry which is preliminary data.</text>
</comment>
<evidence type="ECO:0000256" key="2">
    <source>
        <dbReference type="ARBA" id="ARBA00007733"/>
    </source>
</evidence>
<dbReference type="RefSeq" id="WP_238316698.1">
    <property type="nucleotide sequence ID" value="NZ_BQKV01000034.1"/>
</dbReference>
<dbReference type="EMBL" id="BQKV01000034">
    <property type="protein sequence ID" value="GJN64499.1"/>
    <property type="molecule type" value="Genomic_DNA"/>
</dbReference>
<evidence type="ECO:0000256" key="11">
    <source>
        <dbReference type="RuleBase" id="RU000644"/>
    </source>
</evidence>
<dbReference type="InterPro" id="IPR000795">
    <property type="entry name" value="T_Tr_GTP-bd_dom"/>
</dbReference>
<protein>
    <recommendedName>
        <fullName evidence="3 10">Translation initiation factor IF-2</fullName>
    </recommendedName>
</protein>
<dbReference type="GO" id="GO:0005525">
    <property type="term" value="F:GTP binding"/>
    <property type="evidence" value="ECO:0007669"/>
    <property type="project" value="UniProtKB-KW"/>
</dbReference>
<name>A0AA37MXY2_9FIRM</name>
<dbReference type="SUPFAM" id="SSF52156">
    <property type="entry name" value="Initiation factor IF2/eIF5b, domain 3"/>
    <property type="match status" value="1"/>
</dbReference>
<evidence type="ECO:0000256" key="8">
    <source>
        <dbReference type="ARBA" id="ARBA00023134"/>
    </source>
</evidence>
<dbReference type="InterPro" id="IPR027417">
    <property type="entry name" value="P-loop_NTPase"/>
</dbReference>
<feature type="compositionally biased region" description="Low complexity" evidence="12">
    <location>
        <begin position="89"/>
        <end position="101"/>
    </location>
</feature>
<dbReference type="SUPFAM" id="SSF50447">
    <property type="entry name" value="Translation proteins"/>
    <property type="match status" value="2"/>
</dbReference>
<evidence type="ECO:0000256" key="4">
    <source>
        <dbReference type="ARBA" id="ARBA00022490"/>
    </source>
</evidence>
<dbReference type="CDD" id="cd03702">
    <property type="entry name" value="IF2_mtIF2_II"/>
    <property type="match status" value="1"/>
</dbReference>
<dbReference type="InterPro" id="IPR015760">
    <property type="entry name" value="TIF_IF2"/>
</dbReference>
<dbReference type="AlphaFoldDB" id="A0AA37MXY2"/>
<dbReference type="InterPro" id="IPR004161">
    <property type="entry name" value="EFTu-like_2"/>
</dbReference>
<evidence type="ECO:0000256" key="1">
    <source>
        <dbReference type="ARBA" id="ARBA00004496"/>
    </source>
</evidence>
<feature type="compositionally biased region" description="Basic and acidic residues" evidence="12">
    <location>
        <begin position="172"/>
        <end position="185"/>
    </location>
</feature>
<dbReference type="Gene3D" id="3.40.50.300">
    <property type="entry name" value="P-loop containing nucleotide triphosphate hydrolases"/>
    <property type="match status" value="1"/>
</dbReference>
<keyword evidence="6 10" id="KW-0547">Nucleotide-binding</keyword>
<dbReference type="Pfam" id="PF11987">
    <property type="entry name" value="IF-2"/>
    <property type="match status" value="1"/>
</dbReference>
<sequence length="812" mass="89075">MIVKYKVVDFAKDINQPVKKILEELAAMGSTGKKNSSPLEENELNYLLEKFSRANSETDLSDFLNSGKAQPAEKKPEAKKPAQAEKKAAQPAPKAEQAQPAGNKDAKRGQKNDQPHKKREEKTVSFSELARQTGAQAPSASAQAVEVKRENNQVMVDTRTVDMNVDRFDARYDDLASTKNTENRRKPTPQGNKQKFTQRSQRQRQQFQKGKRESEFERLQRLQLEKARNAQLKVMIPDEITVGELAARLKQQANKVIAKFMQLGEMHAINDVVDFDTASLVAEEFHAKVEHEVHVTIEERLFVQEEDAAEDLVERPPVVCVMGHVDHGKTSILDAIRKTNVTAGEAGGITQAIGAYQVKINDSVITFLDTPGHEAFTSMRARGANMTDIAVLVVASDDGIMPQTVESINHAKAAGVKVIVAINKMDKPTANPERVKEGLTQYGLVPEDWGGDVACIPVSALTGMGINDLLERIALEAEVMELKANPNRRAKGAVVEARLDKGQGPVATILVQNGTLHTGDVIIAGTAVGRVRTMRDDKGRNIAEATPSTPVEITGLTAVPEAGDLFEAVEDERLARELAEKRAAAAKEKQFSAFQKVTLDNLFTQMAQNDMKELAIIVKADVQGSAEAVKQSLEKISNDEVRVRVIHAGVGAVNKSDVDLADASNAIIIGFNVRPDNVAKEAAAATKVEMRMYRVIYDAINDVTDAMKGMLAPKYREVALGELQVRQVYKISNVGTVAGCRVTNGKITRDSKVRVVRDGIVLAEDEIASLKRFKDDAKEVAEGFECGVTLAKFNDVKEGDVYEAFKMEEYRD</sequence>
<feature type="binding site" evidence="10">
    <location>
        <begin position="369"/>
        <end position="373"/>
    </location>
    <ligand>
        <name>GTP</name>
        <dbReference type="ChEBI" id="CHEBI:37565"/>
    </ligand>
</feature>
<dbReference type="Proteomes" id="UP001055185">
    <property type="component" value="Unassembled WGS sequence"/>
</dbReference>
<dbReference type="FunFam" id="2.40.30.10:FF:000008">
    <property type="entry name" value="Translation initiation factor IF-2"/>
    <property type="match status" value="1"/>
</dbReference>
<keyword evidence="15" id="KW-1185">Reference proteome</keyword>
<dbReference type="Gene3D" id="3.40.50.10050">
    <property type="entry name" value="Translation initiation factor IF- 2, domain 3"/>
    <property type="match status" value="1"/>
</dbReference>
<evidence type="ECO:0000256" key="10">
    <source>
        <dbReference type="HAMAP-Rule" id="MF_00100"/>
    </source>
</evidence>
<dbReference type="InterPro" id="IPR053905">
    <property type="entry name" value="EF-G-like_DII"/>
</dbReference>
<dbReference type="GO" id="GO:0005829">
    <property type="term" value="C:cytosol"/>
    <property type="evidence" value="ECO:0007669"/>
    <property type="project" value="TreeGrafter"/>
</dbReference>
<keyword evidence="5 10" id="KW-0396">Initiation factor</keyword>
<dbReference type="PANTHER" id="PTHR43381">
    <property type="entry name" value="TRANSLATION INITIATION FACTOR IF-2-RELATED"/>
    <property type="match status" value="1"/>
</dbReference>
<dbReference type="GO" id="GO:0003743">
    <property type="term" value="F:translation initiation factor activity"/>
    <property type="evidence" value="ECO:0007669"/>
    <property type="project" value="UniProtKB-UniRule"/>
</dbReference>
<feature type="compositionally biased region" description="Basic and acidic residues" evidence="12">
    <location>
        <begin position="71"/>
        <end position="88"/>
    </location>
</feature>
<dbReference type="Pfam" id="PF00009">
    <property type="entry name" value="GTP_EFTU"/>
    <property type="match status" value="1"/>
</dbReference>
<dbReference type="GO" id="GO:0003924">
    <property type="term" value="F:GTPase activity"/>
    <property type="evidence" value="ECO:0007669"/>
    <property type="project" value="UniProtKB-UniRule"/>
</dbReference>
<dbReference type="CDD" id="cd01887">
    <property type="entry name" value="IF2_eIF5B"/>
    <property type="match status" value="1"/>
</dbReference>
<feature type="domain" description="Tr-type G" evidence="13">
    <location>
        <begin position="314"/>
        <end position="483"/>
    </location>
</feature>
<dbReference type="InterPro" id="IPR006847">
    <property type="entry name" value="IF2_N"/>
</dbReference>
<feature type="compositionally biased region" description="Polar residues" evidence="12">
    <location>
        <begin position="133"/>
        <end position="142"/>
    </location>
</feature>
<evidence type="ECO:0000313" key="14">
    <source>
        <dbReference type="EMBL" id="GJN64499.1"/>
    </source>
</evidence>
<keyword evidence="7 10" id="KW-0648">Protein biosynthesis</keyword>
<organism evidence="14 15">
    <name type="scientific">Faecalibacterium gallinarum</name>
    <dbReference type="NCBI Taxonomy" id="2903556"/>
    <lineage>
        <taxon>Bacteria</taxon>
        <taxon>Bacillati</taxon>
        <taxon>Bacillota</taxon>
        <taxon>Clostridia</taxon>
        <taxon>Eubacteriales</taxon>
        <taxon>Oscillospiraceae</taxon>
        <taxon>Faecalibacterium</taxon>
    </lineage>
</organism>
<dbReference type="CDD" id="cd03692">
    <property type="entry name" value="mtIF2_IVc"/>
    <property type="match status" value="1"/>
</dbReference>
<evidence type="ECO:0000256" key="6">
    <source>
        <dbReference type="ARBA" id="ARBA00022741"/>
    </source>
</evidence>
<evidence type="ECO:0000256" key="9">
    <source>
        <dbReference type="ARBA" id="ARBA00025162"/>
    </source>
</evidence>
<dbReference type="NCBIfam" id="TIGR00231">
    <property type="entry name" value="small_GTP"/>
    <property type="match status" value="1"/>
</dbReference>
<proteinExistence type="inferred from homology"/>
<feature type="region of interest" description="Disordered" evidence="12">
    <location>
        <begin position="172"/>
        <end position="214"/>
    </location>
</feature>
<keyword evidence="4 10" id="KW-0963">Cytoplasm</keyword>
<comment type="similarity">
    <text evidence="2 10 11">Belongs to the TRAFAC class translation factor GTPase superfamily. Classic translation factor GTPase family. IF-2 subfamily.</text>
</comment>
<dbReference type="InterPro" id="IPR044145">
    <property type="entry name" value="IF2_II"/>
</dbReference>
<evidence type="ECO:0000256" key="5">
    <source>
        <dbReference type="ARBA" id="ARBA00022540"/>
    </source>
</evidence>
<reference evidence="14" key="1">
    <citation type="journal article" date="2022" name="Int. J. Syst. Evol. Microbiol.">
        <title>Genome-based, phenotypic and chemotaxonomic classification of Faecalibacterium strains: proposal of three novel species Faecalibacterium duncaniae sp. nov., Faecalibacterium hattorii sp. nov. and Faecalibacterium gallinarum sp. nov. .</title>
        <authorList>
            <person name="Sakamoto M."/>
            <person name="Sakurai N."/>
            <person name="Tanno H."/>
            <person name="Iino T."/>
            <person name="Ohkuma M."/>
            <person name="Endo A."/>
        </authorList>
    </citation>
    <scope>NUCLEOTIDE SEQUENCE</scope>
    <source>
        <strain evidence="14">JCM 17207</strain>
    </source>
</reference>
<dbReference type="SUPFAM" id="SSF52540">
    <property type="entry name" value="P-loop containing nucleoside triphosphate hydrolases"/>
    <property type="match status" value="1"/>
</dbReference>
<dbReference type="PANTHER" id="PTHR43381:SF5">
    <property type="entry name" value="TR-TYPE G DOMAIN-CONTAINING PROTEIN"/>
    <property type="match status" value="1"/>
</dbReference>
<feature type="region of interest" description="G-domain" evidence="10">
    <location>
        <begin position="317"/>
        <end position="465"/>
    </location>
</feature>
<dbReference type="Pfam" id="PF04760">
    <property type="entry name" value="IF2_N"/>
    <property type="match status" value="1"/>
</dbReference>
<dbReference type="InterPro" id="IPR036925">
    <property type="entry name" value="TIF_IF2_dom3_sf"/>
</dbReference>
<feature type="region of interest" description="Disordered" evidence="12">
    <location>
        <begin position="59"/>
        <end position="148"/>
    </location>
</feature>
<feature type="binding site" evidence="10">
    <location>
        <begin position="323"/>
        <end position="330"/>
    </location>
    <ligand>
        <name>GTP</name>
        <dbReference type="ChEBI" id="CHEBI:37565"/>
    </ligand>
</feature>
<evidence type="ECO:0000256" key="12">
    <source>
        <dbReference type="SAM" id="MobiDB-lite"/>
    </source>
</evidence>
<dbReference type="Pfam" id="PF22042">
    <property type="entry name" value="EF-G_D2"/>
    <property type="match status" value="1"/>
</dbReference>
<dbReference type="FunFam" id="3.40.50.10050:FF:000001">
    <property type="entry name" value="Translation initiation factor IF-2"/>
    <property type="match status" value="1"/>
</dbReference>
<dbReference type="PROSITE" id="PS51722">
    <property type="entry name" value="G_TR_2"/>
    <property type="match status" value="1"/>
</dbReference>
<comment type="subcellular location">
    <subcellularLocation>
        <location evidence="1 10">Cytoplasm</location>
    </subcellularLocation>
</comment>
<dbReference type="InterPro" id="IPR005225">
    <property type="entry name" value="Small_GTP-bd"/>
</dbReference>
<dbReference type="HAMAP" id="MF_00100_B">
    <property type="entry name" value="IF_2_B"/>
    <property type="match status" value="1"/>
</dbReference>
<feature type="compositionally biased region" description="Low complexity" evidence="12">
    <location>
        <begin position="193"/>
        <end position="208"/>
    </location>
</feature>
<feature type="compositionally biased region" description="Basic and acidic residues" evidence="12">
    <location>
        <begin position="104"/>
        <end position="123"/>
    </location>
</feature>
<dbReference type="InterPro" id="IPR000178">
    <property type="entry name" value="TF_IF2_bacterial-like"/>
</dbReference>
<gene>
    <name evidence="10" type="primary">infB</name>
    <name evidence="14" type="ORF">JCM17207_11240</name>
</gene>
<dbReference type="FunFam" id="2.40.30.10:FF:000007">
    <property type="entry name" value="Translation initiation factor IF-2"/>
    <property type="match status" value="1"/>
</dbReference>